<dbReference type="Proteomes" id="UP000009222">
    <property type="component" value="Chromosome"/>
</dbReference>
<evidence type="ECO:0000259" key="1">
    <source>
        <dbReference type="Pfam" id="PF01261"/>
    </source>
</evidence>
<dbReference type="OrthoDB" id="9798407at2"/>
<name>F5YA30_LEAAZ</name>
<proteinExistence type="predicted"/>
<dbReference type="STRING" id="545695.TREAZ_2031"/>
<reference evidence="2 3" key="2">
    <citation type="journal article" date="2011" name="ISME J.">
        <title>RNA-seq reveals cooperative metabolic interactions between two termite-gut spirochete species in co-culture.</title>
        <authorList>
            <person name="Rosenthal A.Z."/>
            <person name="Matson E.G."/>
            <person name="Eldar A."/>
            <person name="Leadbetter J.R."/>
        </authorList>
    </citation>
    <scope>NUCLEOTIDE SEQUENCE [LARGE SCALE GENOMIC DNA]</scope>
    <source>
        <strain evidence="3">ATCC BAA-888 / DSM 13862 / ZAS-9</strain>
    </source>
</reference>
<sequence>MKLAAQLYNCRDYTKTPAEIEATLRRVKAIGFDTIQISGFGPCDPGLLAGWIREIGLEVCVTHTPWARLADALELRKVIEEHKKLGCKLVGLGSRPHDAYPNSHEGWSRFIKKANEITGQIKGEGLGFSYHNHDFEFEKWAGVTAIDRLIAECPEMLFTLDVFWVQAGGGNPLNYIKKLEGRIRVIHFKDYRMAKGVRQFAEIGLGVLDWDEIIPLCKETGIETAAIEQDADWLDDPFESLAVSREFLLSKAQ</sequence>
<feature type="domain" description="Xylose isomerase-like TIM barrel" evidence="1">
    <location>
        <begin position="24"/>
        <end position="225"/>
    </location>
</feature>
<dbReference type="GO" id="GO:0016853">
    <property type="term" value="F:isomerase activity"/>
    <property type="evidence" value="ECO:0007669"/>
    <property type="project" value="UniProtKB-KW"/>
</dbReference>
<protein>
    <submittedName>
        <fullName evidence="2">Xylose isomerase domain protein TIM barrel</fullName>
    </submittedName>
</protein>
<dbReference type="PANTHER" id="PTHR12110:SF41">
    <property type="entry name" value="INOSOSE DEHYDRATASE"/>
    <property type="match status" value="1"/>
</dbReference>
<accession>F5YA30</accession>
<organism evidence="2 3">
    <name type="scientific">Leadbettera azotonutricia (strain ATCC BAA-888 / DSM 13862 / ZAS-9)</name>
    <name type="common">Treponema azotonutricium</name>
    <dbReference type="NCBI Taxonomy" id="545695"/>
    <lineage>
        <taxon>Bacteria</taxon>
        <taxon>Pseudomonadati</taxon>
        <taxon>Spirochaetota</taxon>
        <taxon>Spirochaetia</taxon>
        <taxon>Spirochaetales</taxon>
        <taxon>Breznakiellaceae</taxon>
        <taxon>Leadbettera</taxon>
    </lineage>
</organism>
<reference evidence="3" key="1">
    <citation type="submission" date="2009-12" db="EMBL/GenBank/DDBJ databases">
        <title>Complete sequence of Treponema azotonutricium strain ZAS-9.</title>
        <authorList>
            <person name="Tetu S.G."/>
            <person name="Matson E."/>
            <person name="Ren Q."/>
            <person name="Seshadri R."/>
            <person name="Elbourne L."/>
            <person name="Hassan K.A."/>
            <person name="Durkin A."/>
            <person name="Radune D."/>
            <person name="Mohamoud Y."/>
            <person name="Shay R."/>
            <person name="Jin S."/>
            <person name="Zhang X."/>
            <person name="Lucey K."/>
            <person name="Ballor N.R."/>
            <person name="Ottesen E."/>
            <person name="Rosenthal R."/>
            <person name="Allen A."/>
            <person name="Leadbetter J.R."/>
            <person name="Paulsen I.T."/>
        </authorList>
    </citation>
    <scope>NUCLEOTIDE SEQUENCE [LARGE SCALE GENOMIC DNA]</scope>
    <source>
        <strain evidence="3">ATCC BAA-888 / DSM 13862 / ZAS-9</strain>
    </source>
</reference>
<dbReference type="InterPro" id="IPR036237">
    <property type="entry name" value="Xyl_isomerase-like_sf"/>
</dbReference>
<dbReference type="RefSeq" id="WP_015710016.1">
    <property type="nucleotide sequence ID" value="NC_015577.1"/>
</dbReference>
<dbReference type="InterPro" id="IPR013022">
    <property type="entry name" value="Xyl_isomerase-like_TIM-brl"/>
</dbReference>
<dbReference type="Pfam" id="PF01261">
    <property type="entry name" value="AP_endonuc_2"/>
    <property type="match status" value="1"/>
</dbReference>
<dbReference type="InterPro" id="IPR050312">
    <property type="entry name" value="IolE/XylAMocC-like"/>
</dbReference>
<evidence type="ECO:0000313" key="3">
    <source>
        <dbReference type="Proteomes" id="UP000009222"/>
    </source>
</evidence>
<dbReference type="InParanoid" id="F5YA30"/>
<dbReference type="eggNOG" id="COG1082">
    <property type="taxonomic scope" value="Bacteria"/>
</dbReference>
<dbReference type="HOGENOM" id="CLU_059523_1_2_12"/>
<dbReference type="SUPFAM" id="SSF51658">
    <property type="entry name" value="Xylose isomerase-like"/>
    <property type="match status" value="1"/>
</dbReference>
<dbReference type="AlphaFoldDB" id="F5YA30"/>
<dbReference type="Gene3D" id="3.20.20.150">
    <property type="entry name" value="Divalent-metal-dependent TIM barrel enzymes"/>
    <property type="match status" value="1"/>
</dbReference>
<dbReference type="KEGG" id="taz:TREAZ_2031"/>
<dbReference type="PANTHER" id="PTHR12110">
    <property type="entry name" value="HYDROXYPYRUVATE ISOMERASE"/>
    <property type="match status" value="1"/>
</dbReference>
<gene>
    <name evidence="2" type="ordered locus">TREAZ_2031</name>
</gene>
<keyword evidence="2" id="KW-0413">Isomerase</keyword>
<keyword evidence="3" id="KW-1185">Reference proteome</keyword>
<dbReference type="EMBL" id="CP001841">
    <property type="protein sequence ID" value="AEF81232.1"/>
    <property type="molecule type" value="Genomic_DNA"/>
</dbReference>
<evidence type="ECO:0000313" key="2">
    <source>
        <dbReference type="EMBL" id="AEF81232.1"/>
    </source>
</evidence>